<dbReference type="Proteomes" id="UP000254937">
    <property type="component" value="Unassembled WGS sequence"/>
</dbReference>
<organism evidence="2 3">
    <name type="scientific">Aspergillus phoenicis ATCC 13157</name>
    <dbReference type="NCBI Taxonomy" id="1353007"/>
    <lineage>
        <taxon>Eukaryota</taxon>
        <taxon>Fungi</taxon>
        <taxon>Dikarya</taxon>
        <taxon>Ascomycota</taxon>
        <taxon>Pezizomycotina</taxon>
        <taxon>Eurotiomycetes</taxon>
        <taxon>Eurotiomycetidae</taxon>
        <taxon>Eurotiales</taxon>
        <taxon>Aspergillaceae</taxon>
        <taxon>Aspergillus</taxon>
    </lineage>
</organism>
<dbReference type="EMBL" id="KZ851863">
    <property type="protein sequence ID" value="RDK38960.1"/>
    <property type="molecule type" value="Genomic_DNA"/>
</dbReference>
<name>A0A370P9U7_ASPPH</name>
<feature type="transmembrane region" description="Helical" evidence="1">
    <location>
        <begin position="55"/>
        <end position="77"/>
    </location>
</feature>
<keyword evidence="1" id="KW-0812">Transmembrane</keyword>
<proteinExistence type="predicted"/>
<sequence>MIVVRDGDYIAAIQKPELAGFTKSAPNRAPALEIMETYPNAQQMLEEINAGYRRWDWSCIVYLVAATTLWSGLSYVFSRDAVKILSKEEVQKRIARAAAGKKP</sequence>
<gene>
    <name evidence="2" type="ORF">M752DRAFT_296990</name>
</gene>
<accession>A0A370P9U7</accession>
<keyword evidence="3" id="KW-1185">Reference proteome</keyword>
<evidence type="ECO:0000256" key="1">
    <source>
        <dbReference type="SAM" id="Phobius"/>
    </source>
</evidence>
<evidence type="ECO:0000313" key="3">
    <source>
        <dbReference type="Proteomes" id="UP000254937"/>
    </source>
</evidence>
<protein>
    <submittedName>
        <fullName evidence="2">Uncharacterized protein</fullName>
    </submittedName>
</protein>
<reference evidence="2 3" key="1">
    <citation type="submission" date="2018-07" db="EMBL/GenBank/DDBJ databases">
        <title>Section-level genome sequencing of Aspergillus section Nigri to investigate inter- and intra-species variation.</title>
        <authorList>
            <consortium name="DOE Joint Genome Institute"/>
            <person name="Vesth T.C."/>
            <person name="Nybo J.L."/>
            <person name="Theobald S."/>
            <person name="Frisvad J.C."/>
            <person name="Larsen T.O."/>
            <person name="Nielsen K.F."/>
            <person name="Hoof J.B."/>
            <person name="Brandl J."/>
            <person name="Salamov A."/>
            <person name="Riley R."/>
            <person name="Gladden J.M."/>
            <person name="Phatale P."/>
            <person name="Nielsen M.T."/>
            <person name="Lyhne E.K."/>
            <person name="Kogle M.E."/>
            <person name="Strasser K."/>
            <person name="McDonnell E."/>
            <person name="Barry K."/>
            <person name="Clum A."/>
            <person name="Chen C."/>
            <person name="Nolan M."/>
            <person name="Sandor L."/>
            <person name="Kuo A."/>
            <person name="Lipzen A."/>
            <person name="Hainaut M."/>
            <person name="Drula E."/>
            <person name="Tsang A."/>
            <person name="Magnuson J.K."/>
            <person name="Henrissat B."/>
            <person name="Wiebenga A."/>
            <person name="Simmons B.A."/>
            <person name="Makela M.R."/>
            <person name="De vries R.P."/>
            <person name="Grigoriev I.V."/>
            <person name="Mortensen U.H."/>
            <person name="Baker S.E."/>
            <person name="Andersen M.R."/>
        </authorList>
    </citation>
    <scope>NUCLEOTIDE SEQUENCE [LARGE SCALE GENOMIC DNA]</scope>
    <source>
        <strain evidence="2 3">ATCC 13157</strain>
    </source>
</reference>
<evidence type="ECO:0000313" key="2">
    <source>
        <dbReference type="EMBL" id="RDK38960.1"/>
    </source>
</evidence>
<keyword evidence="1" id="KW-1133">Transmembrane helix</keyword>
<dbReference type="AlphaFoldDB" id="A0A370P9U7"/>
<keyword evidence="1" id="KW-0472">Membrane</keyword>